<keyword evidence="1" id="KW-1133">Transmembrane helix</keyword>
<keyword evidence="1" id="KW-0472">Membrane</keyword>
<sequence>MDGDLDLRTDAGQPATASDRPVARFVWHFAEMVLAMLAGMLLLGPIWMLVWPHLHMHAELHVLVMATNMAIGMAAWMRLRGHGWAAVAQMSAAMYVPFLLLFGPFWAGQISASTLSTAGHILMIPCMLAVMLLRRSDYTHRHQP</sequence>
<organism evidence="2 3">
    <name type="scientific">Allocatelliglobosispora scoriae</name>
    <dbReference type="NCBI Taxonomy" id="643052"/>
    <lineage>
        <taxon>Bacteria</taxon>
        <taxon>Bacillati</taxon>
        <taxon>Actinomycetota</taxon>
        <taxon>Actinomycetes</taxon>
        <taxon>Micromonosporales</taxon>
        <taxon>Micromonosporaceae</taxon>
        <taxon>Allocatelliglobosispora</taxon>
    </lineage>
</organism>
<evidence type="ECO:0000313" key="2">
    <source>
        <dbReference type="EMBL" id="MBB5868820.1"/>
    </source>
</evidence>
<keyword evidence="1" id="KW-0812">Transmembrane</keyword>
<reference evidence="2 3" key="1">
    <citation type="submission" date="2020-08" db="EMBL/GenBank/DDBJ databases">
        <title>Sequencing the genomes of 1000 actinobacteria strains.</title>
        <authorList>
            <person name="Klenk H.-P."/>
        </authorList>
    </citation>
    <scope>NUCLEOTIDE SEQUENCE [LARGE SCALE GENOMIC DNA]</scope>
    <source>
        <strain evidence="2 3">DSM 45362</strain>
    </source>
</reference>
<proteinExistence type="predicted"/>
<keyword evidence="2" id="KW-0969">Cilium</keyword>
<name>A0A841BPS5_9ACTN</name>
<comment type="caution">
    <text evidence="2">The sequence shown here is derived from an EMBL/GenBank/DDBJ whole genome shotgun (WGS) entry which is preliminary data.</text>
</comment>
<evidence type="ECO:0000313" key="3">
    <source>
        <dbReference type="Proteomes" id="UP000587527"/>
    </source>
</evidence>
<dbReference type="RefSeq" id="WP_221469850.1">
    <property type="nucleotide sequence ID" value="NZ_JACHMN010000002.1"/>
</dbReference>
<evidence type="ECO:0000256" key="1">
    <source>
        <dbReference type="SAM" id="Phobius"/>
    </source>
</evidence>
<gene>
    <name evidence="2" type="ORF">F4553_002199</name>
</gene>
<feature type="transmembrane region" description="Helical" evidence="1">
    <location>
        <begin position="25"/>
        <end position="48"/>
    </location>
</feature>
<protein>
    <submittedName>
        <fullName evidence="2">Flagellar biosynthetic protein FliP</fullName>
    </submittedName>
</protein>
<feature type="transmembrane region" description="Helical" evidence="1">
    <location>
        <begin position="112"/>
        <end position="133"/>
    </location>
</feature>
<accession>A0A841BPS5</accession>
<dbReference type="Proteomes" id="UP000587527">
    <property type="component" value="Unassembled WGS sequence"/>
</dbReference>
<keyword evidence="2" id="KW-0966">Cell projection</keyword>
<feature type="transmembrane region" description="Helical" evidence="1">
    <location>
        <begin position="60"/>
        <end position="77"/>
    </location>
</feature>
<dbReference type="AlphaFoldDB" id="A0A841BPS5"/>
<feature type="transmembrane region" description="Helical" evidence="1">
    <location>
        <begin position="84"/>
        <end position="106"/>
    </location>
</feature>
<keyword evidence="3" id="KW-1185">Reference proteome</keyword>
<dbReference type="EMBL" id="JACHMN010000002">
    <property type="protein sequence ID" value="MBB5868820.1"/>
    <property type="molecule type" value="Genomic_DNA"/>
</dbReference>
<keyword evidence="2" id="KW-0282">Flagellum</keyword>